<evidence type="ECO:0000256" key="7">
    <source>
        <dbReference type="ARBA" id="ARBA00023212"/>
    </source>
</evidence>
<keyword evidence="7" id="KW-0206">Cytoskeleton</keyword>
<feature type="compositionally biased region" description="Basic and acidic residues" evidence="10">
    <location>
        <begin position="117"/>
        <end position="137"/>
    </location>
</feature>
<dbReference type="SUPFAM" id="SSF50729">
    <property type="entry name" value="PH domain-like"/>
    <property type="match status" value="1"/>
</dbReference>
<evidence type="ECO:0000256" key="3">
    <source>
        <dbReference type="ARBA" id="ARBA00009785"/>
    </source>
</evidence>
<dbReference type="InterPro" id="IPR014885">
    <property type="entry name" value="VASP_tetra"/>
</dbReference>
<evidence type="ECO:0000256" key="1">
    <source>
        <dbReference type="ARBA" id="ARBA00004245"/>
    </source>
</evidence>
<dbReference type="GO" id="GO:0003779">
    <property type="term" value="F:actin binding"/>
    <property type="evidence" value="ECO:0007669"/>
    <property type="project" value="UniProtKB-KW"/>
</dbReference>
<dbReference type="GO" id="GO:0030036">
    <property type="term" value="P:actin cytoskeleton organization"/>
    <property type="evidence" value="ECO:0007669"/>
    <property type="project" value="TreeGrafter"/>
</dbReference>
<dbReference type="SUPFAM" id="SSF118370">
    <property type="entry name" value="Vasodilator-stimulated phosphoprotein, VASP, tetramerisation domain"/>
    <property type="match status" value="1"/>
</dbReference>
<evidence type="ECO:0000256" key="6">
    <source>
        <dbReference type="ARBA" id="ARBA00023203"/>
    </source>
</evidence>
<feature type="region of interest" description="Disordered" evidence="10">
    <location>
        <begin position="98"/>
        <end position="246"/>
    </location>
</feature>
<dbReference type="GO" id="GO:0005856">
    <property type="term" value="C:cytoskeleton"/>
    <property type="evidence" value="ECO:0007669"/>
    <property type="project" value="UniProtKB-SubCell"/>
</dbReference>
<dbReference type="GO" id="GO:0005522">
    <property type="term" value="F:profilin binding"/>
    <property type="evidence" value="ECO:0007669"/>
    <property type="project" value="TreeGrafter"/>
</dbReference>
<proteinExistence type="inferred from homology"/>
<evidence type="ECO:0000256" key="4">
    <source>
        <dbReference type="ARBA" id="ARBA00022490"/>
    </source>
</evidence>
<evidence type="ECO:0000256" key="10">
    <source>
        <dbReference type="SAM" id="MobiDB-lite"/>
    </source>
</evidence>
<feature type="compositionally biased region" description="Basic and acidic residues" evidence="10">
    <location>
        <begin position="160"/>
        <end position="170"/>
    </location>
</feature>
<keyword evidence="9" id="KW-0175">Coiled coil</keyword>
<dbReference type="Gene3D" id="1.20.5.1160">
    <property type="entry name" value="Vasodilator-stimulated phosphoprotein"/>
    <property type="match status" value="1"/>
</dbReference>
<evidence type="ECO:0000256" key="2">
    <source>
        <dbReference type="ARBA" id="ARBA00004510"/>
    </source>
</evidence>
<dbReference type="PANTHER" id="PTHR11202">
    <property type="entry name" value="SPROUTY-RELATED, EVH1 DOMAIN-CONTAINING PROTEIN FAMILY MEMBER"/>
    <property type="match status" value="1"/>
</dbReference>
<dbReference type="Gene3D" id="2.30.29.30">
    <property type="entry name" value="Pleckstrin-homology domain (PH domain)/Phosphotyrosine-binding domain (PTB)"/>
    <property type="match status" value="1"/>
</dbReference>
<comment type="similarity">
    <text evidence="3">Belongs to the Ena/VASP family.</text>
</comment>
<name>A0A1A8BJI4_NOTKA</name>
<evidence type="ECO:0000256" key="9">
    <source>
        <dbReference type="SAM" id="Coils"/>
    </source>
</evidence>
<evidence type="ECO:0000313" key="12">
    <source>
        <dbReference type="EMBL" id="SBP67777.1"/>
    </source>
</evidence>
<keyword evidence="6" id="KW-0009">Actin-binding</keyword>
<dbReference type="Pfam" id="PF00568">
    <property type="entry name" value="WH1"/>
    <property type="match status" value="1"/>
</dbReference>
<dbReference type="GO" id="GO:0001843">
    <property type="term" value="P:neural tube closure"/>
    <property type="evidence" value="ECO:0007669"/>
    <property type="project" value="TreeGrafter"/>
</dbReference>
<dbReference type="PANTHER" id="PTHR11202:SF12">
    <property type="entry name" value="VASODILATOR-STIMULATED PHOSPHOPROTEIN"/>
    <property type="match status" value="1"/>
</dbReference>
<dbReference type="AlphaFoldDB" id="A0A1A8BJI4"/>
<evidence type="ECO:0000259" key="11">
    <source>
        <dbReference type="PROSITE" id="PS50229"/>
    </source>
</evidence>
<protein>
    <submittedName>
        <fullName evidence="12">Vasodilator-stimulated phosphoprotein</fullName>
    </submittedName>
</protein>
<dbReference type="InterPro" id="IPR000697">
    <property type="entry name" value="WH1/EVH1_dom"/>
</dbReference>
<evidence type="ECO:0000256" key="5">
    <source>
        <dbReference type="ARBA" id="ARBA00023036"/>
    </source>
</evidence>
<dbReference type="GO" id="GO:0030838">
    <property type="term" value="P:positive regulation of actin filament polymerization"/>
    <property type="evidence" value="ECO:0007669"/>
    <property type="project" value="TreeGrafter"/>
</dbReference>
<dbReference type="CDD" id="cd01207">
    <property type="entry name" value="EVH1_Ena_VASP-like"/>
    <property type="match status" value="1"/>
</dbReference>
<evidence type="ECO:0000256" key="8">
    <source>
        <dbReference type="ARBA" id="ARBA00023273"/>
    </source>
</evidence>
<dbReference type="SMART" id="SM00461">
    <property type="entry name" value="WH1"/>
    <property type="match status" value="1"/>
</dbReference>
<dbReference type="InterPro" id="IPR038023">
    <property type="entry name" value="VASP_sf"/>
</dbReference>
<sequence length="282" mass="30869">MMYDDATRRWVPAGSDVAHLSRVHIYHNPAANTFRVVGRKLQADQQVVINCSIVKGTKYNEATPNFHQWRDAKLVWGLNFGSKEDATAFAASMMQALDSLSGSGSPQNGPSPQQLEQQRRLEQQKQEQLARENRKPDPPAPPPPHTAEMSAILARRRKAADKPAAAKEEPSNEECGSSGSKSSEAAELSQPKETSASASRSKSFSTTQKECPSPRSSPSPSSNSAPLLRSKVKKSSEGPEGDADLEQIKQEIIEEVKKELHKLKEEIISALIQELHKGTLPS</sequence>
<dbReference type="GO" id="GO:0030027">
    <property type="term" value="C:lamellipodium"/>
    <property type="evidence" value="ECO:0007669"/>
    <property type="project" value="UniProtKB-SubCell"/>
</dbReference>
<keyword evidence="4" id="KW-0963">Cytoplasm</keyword>
<dbReference type="EMBL" id="HADZ01003836">
    <property type="protein sequence ID" value="SBP67777.1"/>
    <property type="molecule type" value="Transcribed_RNA"/>
</dbReference>
<accession>A0A1A8BJI4</accession>
<feature type="compositionally biased region" description="Low complexity" evidence="10">
    <location>
        <begin position="99"/>
        <end position="116"/>
    </location>
</feature>
<keyword evidence="5" id="KW-0729">SH3-binding</keyword>
<dbReference type="GO" id="GO:0017124">
    <property type="term" value="F:SH3 domain binding"/>
    <property type="evidence" value="ECO:0007669"/>
    <property type="project" value="UniProtKB-KW"/>
</dbReference>
<dbReference type="PROSITE" id="PS50229">
    <property type="entry name" value="WH1"/>
    <property type="match status" value="1"/>
</dbReference>
<feature type="domain" description="WH1" evidence="11">
    <location>
        <begin position="1"/>
        <end position="100"/>
    </location>
</feature>
<keyword evidence="8" id="KW-0966">Cell projection</keyword>
<dbReference type="GO" id="GO:0007411">
    <property type="term" value="P:axon guidance"/>
    <property type="evidence" value="ECO:0007669"/>
    <property type="project" value="TreeGrafter"/>
</dbReference>
<reference evidence="12" key="2">
    <citation type="submission" date="2016-06" db="EMBL/GenBank/DDBJ databases">
        <title>The genome of a short-lived fish provides insights into sex chromosome evolution and the genetic control of aging.</title>
        <authorList>
            <person name="Reichwald K."/>
            <person name="Felder M."/>
            <person name="Petzold A."/>
            <person name="Koch P."/>
            <person name="Groth M."/>
            <person name="Platzer M."/>
        </authorList>
    </citation>
    <scope>NUCLEOTIDE SEQUENCE</scope>
    <source>
        <tissue evidence="12">Brain</tissue>
    </source>
</reference>
<feature type="compositionally biased region" description="Low complexity" evidence="10">
    <location>
        <begin position="173"/>
        <end position="229"/>
    </location>
</feature>
<dbReference type="InterPro" id="IPR011993">
    <property type="entry name" value="PH-like_dom_sf"/>
</dbReference>
<organism evidence="12">
    <name type="scientific">Nothobranchius kadleci</name>
    <name type="common">African annual killifish</name>
    <dbReference type="NCBI Taxonomy" id="1051664"/>
    <lineage>
        <taxon>Eukaryota</taxon>
        <taxon>Metazoa</taxon>
        <taxon>Chordata</taxon>
        <taxon>Craniata</taxon>
        <taxon>Vertebrata</taxon>
        <taxon>Euteleostomi</taxon>
        <taxon>Actinopterygii</taxon>
        <taxon>Neopterygii</taxon>
        <taxon>Teleostei</taxon>
        <taxon>Neoteleostei</taxon>
        <taxon>Acanthomorphata</taxon>
        <taxon>Ovalentaria</taxon>
        <taxon>Atherinomorphae</taxon>
        <taxon>Cyprinodontiformes</taxon>
        <taxon>Nothobranchiidae</taxon>
        <taxon>Nothobranchius</taxon>
    </lineage>
</organism>
<reference evidence="12" key="1">
    <citation type="submission" date="2016-05" db="EMBL/GenBank/DDBJ databases">
        <authorList>
            <person name="Lavstsen T."/>
            <person name="Jespersen J.S."/>
        </authorList>
    </citation>
    <scope>NUCLEOTIDE SEQUENCE</scope>
    <source>
        <tissue evidence="12">Brain</tissue>
    </source>
</reference>
<gene>
    <name evidence="12" type="primary">VASP</name>
</gene>
<dbReference type="GO" id="GO:0005737">
    <property type="term" value="C:cytoplasm"/>
    <property type="evidence" value="ECO:0007669"/>
    <property type="project" value="UniProtKB-ARBA"/>
</dbReference>
<comment type="subcellular location">
    <subcellularLocation>
        <location evidence="2">Cell projection</location>
        <location evidence="2">Lamellipodium</location>
    </subcellularLocation>
    <subcellularLocation>
        <location evidence="1">Cytoplasm</location>
        <location evidence="1">Cytoskeleton</location>
    </subcellularLocation>
</comment>
<feature type="coiled-coil region" evidence="9">
    <location>
        <begin position="246"/>
        <end position="273"/>
    </location>
</feature>
<dbReference type="Pfam" id="PF08776">
    <property type="entry name" value="VASP_tetra"/>
    <property type="match status" value="1"/>
</dbReference>